<gene>
    <name evidence="7" type="primary">flgH</name>
    <name evidence="9" type="ORF">G8E03_07490</name>
</gene>
<dbReference type="InterPro" id="IPR000527">
    <property type="entry name" value="Flag_Lring"/>
</dbReference>
<dbReference type="KEGG" id="mon:G8E03_07490"/>
<protein>
    <recommendedName>
        <fullName evidence="7">Flagellar L-ring protein</fullName>
    </recommendedName>
    <alternativeName>
        <fullName evidence="7">Basal body L-ring protein</fullName>
    </alternativeName>
</protein>
<dbReference type="PANTHER" id="PTHR34933">
    <property type="entry name" value="FLAGELLAR L-RING PROTEIN"/>
    <property type="match status" value="1"/>
</dbReference>
<keyword evidence="3" id="KW-0732">Signal</keyword>
<dbReference type="GO" id="GO:0009279">
    <property type="term" value="C:cell outer membrane"/>
    <property type="evidence" value="ECO:0007669"/>
    <property type="project" value="UniProtKB-SubCell"/>
</dbReference>
<evidence type="ECO:0000256" key="6">
    <source>
        <dbReference type="ARBA" id="ARBA00023237"/>
    </source>
</evidence>
<dbReference type="EMBL" id="CP049811">
    <property type="protein sequence ID" value="QIK40624.1"/>
    <property type="molecule type" value="Genomic_DNA"/>
</dbReference>
<evidence type="ECO:0000313" key="10">
    <source>
        <dbReference type="Proteomes" id="UP000500791"/>
    </source>
</evidence>
<organism evidence="9 10">
    <name type="scientific">Pontivivens nitratireducens</name>
    <dbReference type="NCBI Taxonomy" id="2758038"/>
    <lineage>
        <taxon>Bacteria</taxon>
        <taxon>Pseudomonadati</taxon>
        <taxon>Pseudomonadota</taxon>
        <taxon>Alphaproteobacteria</taxon>
        <taxon>Rhodobacterales</taxon>
        <taxon>Paracoccaceae</taxon>
        <taxon>Pontivivens</taxon>
    </lineage>
</organism>
<dbReference type="NCBIfam" id="NF001305">
    <property type="entry name" value="PRK00249.1-5"/>
    <property type="match status" value="1"/>
</dbReference>
<evidence type="ECO:0000256" key="3">
    <source>
        <dbReference type="ARBA" id="ARBA00022729"/>
    </source>
</evidence>
<keyword evidence="9" id="KW-0966">Cell projection</keyword>
<comment type="subcellular location">
    <subcellularLocation>
        <location evidence="7">Cell outer membrane</location>
    </subcellularLocation>
    <subcellularLocation>
        <location evidence="7">Bacterial flagellum basal body</location>
    </subcellularLocation>
</comment>
<evidence type="ECO:0000256" key="4">
    <source>
        <dbReference type="ARBA" id="ARBA00023136"/>
    </source>
</evidence>
<proteinExistence type="inferred from homology"/>
<keyword evidence="9" id="KW-0969">Cilium</keyword>
<dbReference type="GO" id="GO:0009427">
    <property type="term" value="C:bacterial-type flagellum basal body, distal rod, L ring"/>
    <property type="evidence" value="ECO:0007669"/>
    <property type="project" value="InterPro"/>
</dbReference>
<dbReference type="GO" id="GO:0071973">
    <property type="term" value="P:bacterial-type flagellum-dependent cell motility"/>
    <property type="evidence" value="ECO:0007669"/>
    <property type="project" value="InterPro"/>
</dbReference>
<evidence type="ECO:0000256" key="7">
    <source>
        <dbReference type="HAMAP-Rule" id="MF_00415"/>
    </source>
</evidence>
<keyword evidence="10" id="KW-1185">Reference proteome</keyword>
<evidence type="ECO:0000256" key="8">
    <source>
        <dbReference type="SAM" id="MobiDB-lite"/>
    </source>
</evidence>
<comment type="function">
    <text evidence="1 7">Assembles around the rod to form the L-ring and probably protects the motor/basal body from shearing forces during rotation.</text>
</comment>
<dbReference type="GO" id="GO:0003774">
    <property type="term" value="F:cytoskeletal motor activity"/>
    <property type="evidence" value="ECO:0007669"/>
    <property type="project" value="InterPro"/>
</dbReference>
<dbReference type="Pfam" id="PF02107">
    <property type="entry name" value="FlgH"/>
    <property type="match status" value="1"/>
</dbReference>
<evidence type="ECO:0000313" key="9">
    <source>
        <dbReference type="EMBL" id="QIK40624.1"/>
    </source>
</evidence>
<dbReference type="PANTHER" id="PTHR34933:SF1">
    <property type="entry name" value="FLAGELLAR L-RING PROTEIN"/>
    <property type="match status" value="1"/>
</dbReference>
<evidence type="ECO:0000256" key="5">
    <source>
        <dbReference type="ARBA" id="ARBA00023143"/>
    </source>
</evidence>
<feature type="region of interest" description="Disordered" evidence="8">
    <location>
        <begin position="130"/>
        <end position="149"/>
    </location>
</feature>
<accession>A0A6G7VKU4</accession>
<name>A0A6G7VKU4_9RHOB</name>
<dbReference type="PRINTS" id="PR01008">
    <property type="entry name" value="FLGLRINGFLGH"/>
</dbReference>
<keyword evidence="9" id="KW-0282">Flagellum</keyword>
<reference evidence="9 10" key="1">
    <citation type="submission" date="2020-03" db="EMBL/GenBank/DDBJ databases">
        <title>Complete genome sequence of Monaibacterium sp. ALG8 with diverse plasmids.</title>
        <authorList>
            <person name="Sun C."/>
        </authorList>
    </citation>
    <scope>NUCLEOTIDE SEQUENCE [LARGE SCALE GENOMIC DNA]</scope>
    <source>
        <strain evidence="9 10">ALG8</strain>
    </source>
</reference>
<evidence type="ECO:0000256" key="2">
    <source>
        <dbReference type="ARBA" id="ARBA00006929"/>
    </source>
</evidence>
<dbReference type="HAMAP" id="MF_00415">
    <property type="entry name" value="FlgH"/>
    <property type="match status" value="1"/>
</dbReference>
<comment type="similarity">
    <text evidence="2 7">Belongs to the FlgH family.</text>
</comment>
<evidence type="ECO:0000256" key="1">
    <source>
        <dbReference type="ARBA" id="ARBA00002591"/>
    </source>
</evidence>
<dbReference type="AlphaFoldDB" id="A0A6G7VKU4"/>
<keyword evidence="4 7" id="KW-0472">Membrane</keyword>
<sequence length="241" mass="25729">MKRSLAILALLTGCASSDIGRPPAVTPIDAPENQIIAAVSPERLALSQAALARAEPLTSDGSLWRSGPTSLFGDRRARVLGDILTVVIEIDEQAEMTNATDRSRSGQEGMSVSSLFGLPESLANRGVSLEPGVAANSSSGSSGSGTTRRQEEIALRVAATVVDILPNGHLVVLGSQEVRVNFELRDLQVAGIVRPEDISRRNEITYDKIAGARIIYGGRGQITDVQQPRYGQQMLERVLPF</sequence>
<dbReference type="Proteomes" id="UP000500791">
    <property type="component" value="Chromosome"/>
</dbReference>
<keyword evidence="6 7" id="KW-0998">Cell outer membrane</keyword>
<dbReference type="RefSeq" id="WP_166190298.1">
    <property type="nucleotide sequence ID" value="NZ_CP049811.1"/>
</dbReference>
<keyword evidence="5 7" id="KW-0975">Bacterial flagellum</keyword>
<comment type="subunit">
    <text evidence="7">The basal body constitutes a major portion of the flagellar organelle and consists of four rings (L,P,S, and M) mounted on a central rod.</text>
</comment>